<name>A0A0R1VB90_9LACO</name>
<dbReference type="EMBL" id="AZFN01000006">
    <property type="protein sequence ID" value="KRM02823.1"/>
    <property type="molecule type" value="Genomic_DNA"/>
</dbReference>
<evidence type="ECO:0000313" key="1">
    <source>
        <dbReference type="EMBL" id="KRM02823.1"/>
    </source>
</evidence>
<dbReference type="InterPro" id="IPR052159">
    <property type="entry name" value="Competence_DNA_uptake"/>
</dbReference>
<keyword evidence="2" id="KW-1185">Reference proteome</keyword>
<dbReference type="Gene3D" id="3.60.15.10">
    <property type="entry name" value="Ribonuclease Z/Hydroxyacylglutathione hydrolase-like"/>
    <property type="match status" value="1"/>
</dbReference>
<dbReference type="SUPFAM" id="SSF56281">
    <property type="entry name" value="Metallo-hydrolase/oxidoreductase"/>
    <property type="match status" value="1"/>
</dbReference>
<gene>
    <name evidence="1" type="ORF">FC60_GL001518</name>
</gene>
<organism evidence="1 2">
    <name type="scientific">Limosilactobacillus gastricus DSM 16045</name>
    <dbReference type="NCBI Taxonomy" id="1423749"/>
    <lineage>
        <taxon>Bacteria</taxon>
        <taxon>Bacillati</taxon>
        <taxon>Bacillota</taxon>
        <taxon>Bacilli</taxon>
        <taxon>Lactobacillales</taxon>
        <taxon>Lactobacillaceae</taxon>
        <taxon>Limosilactobacillus</taxon>
    </lineage>
</organism>
<dbReference type="PANTHER" id="PTHR30619:SF1">
    <property type="entry name" value="RECOMBINATION PROTEIN 2"/>
    <property type="match status" value="1"/>
</dbReference>
<dbReference type="PATRIC" id="fig|1423749.3.peg.1571"/>
<reference evidence="1 2" key="1">
    <citation type="journal article" date="2015" name="Genome Announc.">
        <title>Expanding the biotechnology potential of lactobacilli through comparative genomics of 213 strains and associated genera.</title>
        <authorList>
            <person name="Sun Z."/>
            <person name="Harris H.M."/>
            <person name="McCann A."/>
            <person name="Guo C."/>
            <person name="Argimon S."/>
            <person name="Zhang W."/>
            <person name="Yang X."/>
            <person name="Jeffery I.B."/>
            <person name="Cooney J.C."/>
            <person name="Kagawa T.F."/>
            <person name="Liu W."/>
            <person name="Song Y."/>
            <person name="Salvetti E."/>
            <person name="Wrobel A."/>
            <person name="Rasinkangas P."/>
            <person name="Parkhill J."/>
            <person name="Rea M.C."/>
            <person name="O'Sullivan O."/>
            <person name="Ritari J."/>
            <person name="Douillard F.P."/>
            <person name="Paul Ross R."/>
            <person name="Yang R."/>
            <person name="Briner A.E."/>
            <person name="Felis G.E."/>
            <person name="de Vos W.M."/>
            <person name="Barrangou R."/>
            <person name="Klaenhammer T.R."/>
            <person name="Caufield P.W."/>
            <person name="Cui Y."/>
            <person name="Zhang H."/>
            <person name="O'Toole P.W."/>
        </authorList>
    </citation>
    <scope>NUCLEOTIDE SEQUENCE [LARGE SCALE GENOMIC DNA]</scope>
    <source>
        <strain evidence="1 2">DSM 16045</strain>
    </source>
</reference>
<dbReference type="PANTHER" id="PTHR30619">
    <property type="entry name" value="DNA INTERNALIZATION/COMPETENCE PROTEIN COMEC/REC2"/>
    <property type="match status" value="1"/>
</dbReference>
<dbReference type="InterPro" id="IPR036866">
    <property type="entry name" value="RibonucZ/Hydroxyglut_hydro"/>
</dbReference>
<comment type="caution">
    <text evidence="1">The sequence shown here is derived from an EMBL/GenBank/DDBJ whole genome shotgun (WGS) entry which is preliminary data.</text>
</comment>
<proteinExistence type="predicted"/>
<protein>
    <submittedName>
        <fullName evidence="1">Competence protein EC</fullName>
    </submittedName>
</protein>
<accession>A0A0R1VB90</accession>
<dbReference type="AlphaFoldDB" id="A0A0R1VB90"/>
<sequence>MVPAGMETLPKFQSRLAYPVKVVPVTNQSSPMTDLQILHPMQVGSATNDDSLVLFGHFGKLRFLFMGDLPQNGEKLIMKQYPNLQADILKLGHNGSKTSSNLAFLKQVQPHYGIISAGRRNRYHHPNLETMQRLQQSKIVPLSTQNYGMIRYRYYGFYDQLTTKLNGDEKFWISQP</sequence>
<evidence type="ECO:0000313" key="2">
    <source>
        <dbReference type="Proteomes" id="UP000051739"/>
    </source>
</evidence>
<dbReference type="Proteomes" id="UP000051739">
    <property type="component" value="Unassembled WGS sequence"/>
</dbReference>